<name>A0A1G8QAN2_9RHOB</name>
<evidence type="ECO:0000256" key="3">
    <source>
        <dbReference type="ARBA" id="ARBA00023125"/>
    </source>
</evidence>
<keyword evidence="2" id="KW-0805">Transcription regulation</keyword>
<dbReference type="PANTHER" id="PTHR30537:SF5">
    <property type="entry name" value="HTH-TYPE TRANSCRIPTIONAL ACTIVATOR TTDR-RELATED"/>
    <property type="match status" value="1"/>
</dbReference>
<dbReference type="FunFam" id="1.10.10.10:FF:000001">
    <property type="entry name" value="LysR family transcriptional regulator"/>
    <property type="match status" value="1"/>
</dbReference>
<protein>
    <submittedName>
        <fullName evidence="6">DNA-binding transcriptional regulator, LysR family</fullName>
    </submittedName>
</protein>
<dbReference type="PANTHER" id="PTHR30537">
    <property type="entry name" value="HTH-TYPE TRANSCRIPTIONAL REGULATOR"/>
    <property type="match status" value="1"/>
</dbReference>
<dbReference type="Pfam" id="PF00126">
    <property type="entry name" value="HTH_1"/>
    <property type="match status" value="1"/>
</dbReference>
<sequence>MTPTKVNEIVIFMAVAEAGSFVRGGRSLGLTGSAASKAVARLEARLGVRLLHRNSRSVRVTEEGQALVGGGQRILDAIEQAEAAVAGPVGTPRGLLRLTVPDAFGRRMILPLVTRYLEAWPDVRVDMAFSDRTADIVAEGFDLAIRIGAETAPAGLMSRRIASYPVWLCAAPGYLAAQGTPSQAEALGRHDCILFRSGTLTQDWHAHDPDGRLHKLPVRGRLRMDSAHAIRDAALAGQGIALLPAFLIDEDIAQKRLVRVLPDLELGTLRIVALYPSRRLLEPRVRRFIDFLAEELGRR</sequence>
<dbReference type="CDD" id="cd08422">
    <property type="entry name" value="PBP2_CrgA_like"/>
    <property type="match status" value="1"/>
</dbReference>
<dbReference type="STRING" id="555512.SAMN04487993_10158"/>
<evidence type="ECO:0000256" key="4">
    <source>
        <dbReference type="ARBA" id="ARBA00023163"/>
    </source>
</evidence>
<dbReference type="InterPro" id="IPR036388">
    <property type="entry name" value="WH-like_DNA-bd_sf"/>
</dbReference>
<comment type="similarity">
    <text evidence="1">Belongs to the LysR transcriptional regulatory family.</text>
</comment>
<dbReference type="PROSITE" id="PS50931">
    <property type="entry name" value="HTH_LYSR"/>
    <property type="match status" value="1"/>
</dbReference>
<organism evidence="6 7">
    <name type="scientific">Salipiger marinus</name>
    <dbReference type="NCBI Taxonomy" id="555512"/>
    <lineage>
        <taxon>Bacteria</taxon>
        <taxon>Pseudomonadati</taxon>
        <taxon>Pseudomonadota</taxon>
        <taxon>Alphaproteobacteria</taxon>
        <taxon>Rhodobacterales</taxon>
        <taxon>Roseobacteraceae</taxon>
        <taxon>Salipiger</taxon>
    </lineage>
</organism>
<dbReference type="Gene3D" id="3.40.190.290">
    <property type="match status" value="1"/>
</dbReference>
<proteinExistence type="inferred from homology"/>
<evidence type="ECO:0000313" key="7">
    <source>
        <dbReference type="Proteomes" id="UP000199093"/>
    </source>
</evidence>
<dbReference type="GO" id="GO:0043565">
    <property type="term" value="F:sequence-specific DNA binding"/>
    <property type="evidence" value="ECO:0007669"/>
    <property type="project" value="TreeGrafter"/>
</dbReference>
<evidence type="ECO:0000313" key="6">
    <source>
        <dbReference type="EMBL" id="SDJ01646.1"/>
    </source>
</evidence>
<accession>A0A1G8QAN2</accession>
<dbReference type="Gene3D" id="1.10.10.10">
    <property type="entry name" value="Winged helix-like DNA-binding domain superfamily/Winged helix DNA-binding domain"/>
    <property type="match status" value="1"/>
</dbReference>
<evidence type="ECO:0000259" key="5">
    <source>
        <dbReference type="PROSITE" id="PS50931"/>
    </source>
</evidence>
<dbReference type="EMBL" id="FNEJ01000015">
    <property type="protein sequence ID" value="SDJ01646.1"/>
    <property type="molecule type" value="Genomic_DNA"/>
</dbReference>
<dbReference type="OrthoDB" id="9813056at2"/>
<evidence type="ECO:0000256" key="2">
    <source>
        <dbReference type="ARBA" id="ARBA00023015"/>
    </source>
</evidence>
<keyword evidence="7" id="KW-1185">Reference proteome</keyword>
<evidence type="ECO:0000256" key="1">
    <source>
        <dbReference type="ARBA" id="ARBA00009437"/>
    </source>
</evidence>
<dbReference type="AlphaFoldDB" id="A0A1G8QAN2"/>
<dbReference type="GO" id="GO:0006351">
    <property type="term" value="P:DNA-templated transcription"/>
    <property type="evidence" value="ECO:0007669"/>
    <property type="project" value="TreeGrafter"/>
</dbReference>
<feature type="domain" description="HTH lysR-type" evidence="5">
    <location>
        <begin position="4"/>
        <end position="61"/>
    </location>
</feature>
<dbReference type="SUPFAM" id="SSF53850">
    <property type="entry name" value="Periplasmic binding protein-like II"/>
    <property type="match status" value="1"/>
</dbReference>
<keyword evidence="3 6" id="KW-0238">DNA-binding</keyword>
<dbReference type="SUPFAM" id="SSF46785">
    <property type="entry name" value="Winged helix' DNA-binding domain"/>
    <property type="match status" value="1"/>
</dbReference>
<dbReference type="Pfam" id="PF03466">
    <property type="entry name" value="LysR_substrate"/>
    <property type="match status" value="1"/>
</dbReference>
<reference evidence="7" key="1">
    <citation type="submission" date="2016-10" db="EMBL/GenBank/DDBJ databases">
        <authorList>
            <person name="Varghese N."/>
            <person name="Submissions S."/>
        </authorList>
    </citation>
    <scope>NUCLEOTIDE SEQUENCE [LARGE SCALE GENOMIC DNA]</scope>
    <source>
        <strain evidence="7">DSM 26424</strain>
    </source>
</reference>
<gene>
    <name evidence="6" type="ORF">SAMN04487993_10158</name>
</gene>
<dbReference type="InterPro" id="IPR005119">
    <property type="entry name" value="LysR_subst-bd"/>
</dbReference>
<keyword evidence="4" id="KW-0804">Transcription</keyword>
<dbReference type="Proteomes" id="UP000199093">
    <property type="component" value="Unassembled WGS sequence"/>
</dbReference>
<dbReference type="RefSeq" id="WP_089849112.1">
    <property type="nucleotide sequence ID" value="NZ_FNEJ01000015.1"/>
</dbReference>
<dbReference type="InterPro" id="IPR058163">
    <property type="entry name" value="LysR-type_TF_proteobact-type"/>
</dbReference>
<dbReference type="InterPro" id="IPR036390">
    <property type="entry name" value="WH_DNA-bd_sf"/>
</dbReference>
<dbReference type="InterPro" id="IPR000847">
    <property type="entry name" value="LysR_HTH_N"/>
</dbReference>
<dbReference type="GO" id="GO:0003700">
    <property type="term" value="F:DNA-binding transcription factor activity"/>
    <property type="evidence" value="ECO:0007669"/>
    <property type="project" value="InterPro"/>
</dbReference>